<accession>A0A564YZX2</accession>
<dbReference type="Proteomes" id="UP000321570">
    <property type="component" value="Unassembled WGS sequence"/>
</dbReference>
<evidence type="ECO:0000256" key="7">
    <source>
        <dbReference type="ARBA" id="ARBA00023180"/>
    </source>
</evidence>
<dbReference type="EMBL" id="CABIJS010000510">
    <property type="protein sequence ID" value="VUZ52569.1"/>
    <property type="molecule type" value="Genomic_DNA"/>
</dbReference>
<evidence type="ECO:0000256" key="4">
    <source>
        <dbReference type="ARBA" id="ARBA00022729"/>
    </source>
</evidence>
<keyword evidence="6" id="KW-0560">Oxidoreductase</keyword>
<reference evidence="10 11" key="1">
    <citation type="submission" date="2019-07" db="EMBL/GenBank/DDBJ databases">
        <authorList>
            <person name="Jastrzebski P J."/>
            <person name="Paukszto L."/>
            <person name="Jastrzebski P J."/>
        </authorList>
    </citation>
    <scope>NUCLEOTIDE SEQUENCE [LARGE SCALE GENOMIC DNA]</scope>
    <source>
        <strain evidence="10 11">WMS-il1</strain>
    </source>
</reference>
<proteinExistence type="inferred from homology"/>
<dbReference type="InterPro" id="IPR010795">
    <property type="entry name" value="Prenylcys_lyase"/>
</dbReference>
<evidence type="ECO:0000256" key="2">
    <source>
        <dbReference type="ARBA" id="ARBA00009967"/>
    </source>
</evidence>
<organism evidence="10 11">
    <name type="scientific">Hymenolepis diminuta</name>
    <name type="common">Rat tapeworm</name>
    <dbReference type="NCBI Taxonomy" id="6216"/>
    <lineage>
        <taxon>Eukaryota</taxon>
        <taxon>Metazoa</taxon>
        <taxon>Spiralia</taxon>
        <taxon>Lophotrochozoa</taxon>
        <taxon>Platyhelminthes</taxon>
        <taxon>Cestoda</taxon>
        <taxon>Eucestoda</taxon>
        <taxon>Cyclophyllidea</taxon>
        <taxon>Hymenolepididae</taxon>
        <taxon>Hymenolepis</taxon>
    </lineage>
</organism>
<dbReference type="Pfam" id="PF13450">
    <property type="entry name" value="NAD_binding_8"/>
    <property type="match status" value="1"/>
</dbReference>
<evidence type="ECO:0000259" key="9">
    <source>
        <dbReference type="Pfam" id="PF07156"/>
    </source>
</evidence>
<evidence type="ECO:0000256" key="1">
    <source>
        <dbReference type="ARBA" id="ARBA00001974"/>
    </source>
</evidence>
<dbReference type="InterPro" id="IPR036188">
    <property type="entry name" value="FAD/NAD-bd_sf"/>
</dbReference>
<evidence type="ECO:0000313" key="10">
    <source>
        <dbReference type="EMBL" id="VUZ52569.1"/>
    </source>
</evidence>
<dbReference type="Pfam" id="PF07156">
    <property type="entry name" value="Prenylcys_lyase"/>
    <property type="match status" value="2"/>
</dbReference>
<feature type="transmembrane region" description="Helical" evidence="8">
    <location>
        <begin position="12"/>
        <end position="28"/>
    </location>
</feature>
<name>A0A564YZX2_HYMDI</name>
<protein>
    <recommendedName>
        <fullName evidence="9">Prenylcysteine lyase domain-containing protein</fullName>
    </recommendedName>
</protein>
<gene>
    <name evidence="10" type="ORF">WMSIL1_LOCUS11047</name>
</gene>
<comment type="cofactor">
    <cofactor evidence="1">
        <name>FAD</name>
        <dbReference type="ChEBI" id="CHEBI:57692"/>
    </cofactor>
</comment>
<evidence type="ECO:0000256" key="3">
    <source>
        <dbReference type="ARBA" id="ARBA00022630"/>
    </source>
</evidence>
<dbReference type="PANTHER" id="PTHR15944">
    <property type="entry name" value="FARNESYLCYSTEINE LYASE"/>
    <property type="match status" value="1"/>
</dbReference>
<keyword evidence="3" id="KW-0285">Flavoprotein</keyword>
<dbReference type="AlphaFoldDB" id="A0A564YZX2"/>
<evidence type="ECO:0000313" key="11">
    <source>
        <dbReference type="Proteomes" id="UP000321570"/>
    </source>
</evidence>
<sequence length="487" mass="54469">MRSKSVNDQKQIAIIGAGFGGCSTAYFLRCLVGNTLGIRIFERSDRIGGRVRAIKYKERGELYESGGAIFTSNNKYMHMLANEFRLELRQHPPPHGALCLYNGFLAPPSFSTKDGPLRLNRISFAWKYGIDFLRFKIAVSRHVNKFSRIYEKQKNREAFQCPFKMLSSISEKFVMMVESSFEKWLDKHLKLSKQFCNEVAYGFVAQCYCSDLKVHAFAGMTASSGLCAALYSIVGGNEQIAQNLAAKALCSNPQGFPCHVSLNTTVTEISKGSKRRYRLTYVETDSETQKSEEFDYVVLAFPIHEKSVMKADPEIAQVLPEARPYVKVDFTHFHGDLSSQIFPLPKDELKDEGHSGVTILPTQRGYNEGGTPFKYFGRAFSTAPVQKGKKASGCFSALSLPGRTPNPGDEIPNKYVVSRCTLIDSTRWDAFPIFNPGDRNRLTKFVLADGLIYVNAIEQLASNMEFALIGGYNAALLIAEDRISRSN</sequence>
<dbReference type="Gene3D" id="3.50.50.60">
    <property type="entry name" value="FAD/NAD(P)-binding domain"/>
    <property type="match status" value="2"/>
</dbReference>
<evidence type="ECO:0000256" key="5">
    <source>
        <dbReference type="ARBA" id="ARBA00022827"/>
    </source>
</evidence>
<comment type="similarity">
    <text evidence="2">Belongs to the prenylcysteine oxidase family.</text>
</comment>
<evidence type="ECO:0000256" key="8">
    <source>
        <dbReference type="SAM" id="Phobius"/>
    </source>
</evidence>
<feature type="domain" description="Prenylcysteine lyase" evidence="9">
    <location>
        <begin position="418"/>
        <end position="481"/>
    </location>
</feature>
<evidence type="ECO:0000256" key="6">
    <source>
        <dbReference type="ARBA" id="ARBA00023002"/>
    </source>
</evidence>
<dbReference type="InterPro" id="IPR017046">
    <property type="entry name" value="Prenylcysteine_Oxase1"/>
</dbReference>
<dbReference type="PROSITE" id="PS51257">
    <property type="entry name" value="PROKAR_LIPOPROTEIN"/>
    <property type="match status" value="1"/>
</dbReference>
<keyword evidence="8" id="KW-1133">Transmembrane helix</keyword>
<keyword evidence="8" id="KW-0472">Membrane</keyword>
<keyword evidence="11" id="KW-1185">Reference proteome</keyword>
<dbReference type="GO" id="GO:0030328">
    <property type="term" value="P:prenylcysteine catabolic process"/>
    <property type="evidence" value="ECO:0007669"/>
    <property type="project" value="InterPro"/>
</dbReference>
<feature type="domain" description="Prenylcysteine lyase" evidence="9">
    <location>
        <begin position="119"/>
        <end position="348"/>
    </location>
</feature>
<keyword evidence="8" id="KW-0812">Transmembrane</keyword>
<dbReference type="PANTHER" id="PTHR15944:SF0">
    <property type="entry name" value="PRENYLCYSTEINE LYASE DOMAIN-CONTAINING PROTEIN"/>
    <property type="match status" value="1"/>
</dbReference>
<dbReference type="SUPFAM" id="SSF51905">
    <property type="entry name" value="FAD/NAD(P)-binding domain"/>
    <property type="match status" value="1"/>
</dbReference>
<keyword evidence="7" id="KW-0325">Glycoprotein</keyword>
<keyword evidence="5" id="KW-0274">FAD</keyword>
<dbReference type="GO" id="GO:0030327">
    <property type="term" value="P:prenylated protein catabolic process"/>
    <property type="evidence" value="ECO:0007669"/>
    <property type="project" value="TreeGrafter"/>
</dbReference>
<dbReference type="GO" id="GO:0001735">
    <property type="term" value="F:prenylcysteine oxidase activity"/>
    <property type="evidence" value="ECO:0007669"/>
    <property type="project" value="InterPro"/>
</dbReference>
<keyword evidence="4" id="KW-0732">Signal</keyword>